<organism evidence="1 2">
    <name type="scientific">Leuconostoc litchii</name>
    <dbReference type="NCBI Taxonomy" id="1981069"/>
    <lineage>
        <taxon>Bacteria</taxon>
        <taxon>Bacillati</taxon>
        <taxon>Bacillota</taxon>
        <taxon>Bacilli</taxon>
        <taxon>Lactobacillales</taxon>
        <taxon>Lactobacillaceae</taxon>
        <taxon>Leuconostoc</taxon>
    </lineage>
</organism>
<reference evidence="1 2" key="1">
    <citation type="submission" date="2019-01" db="EMBL/GenBank/DDBJ databases">
        <title>Leuconostoc litchii sp. nov., a novel lactic acid bacterium isolated from lychee.</title>
        <authorList>
            <person name="Wang L.-T."/>
        </authorList>
    </citation>
    <scope>NUCLEOTIDE SEQUENCE [LARGE SCALE GENOMIC DNA]</scope>
    <source>
        <strain evidence="1 2">MB7</strain>
    </source>
</reference>
<name>A0A6P2CKP2_9LACO</name>
<dbReference type="OrthoDB" id="2248737at2"/>
<evidence type="ECO:0000313" key="2">
    <source>
        <dbReference type="Proteomes" id="UP000442244"/>
    </source>
</evidence>
<comment type="caution">
    <text evidence="1">The sequence shown here is derived from an EMBL/GenBank/DDBJ whole genome shotgun (WGS) entry which is preliminary data.</text>
</comment>
<dbReference type="Proteomes" id="UP000442244">
    <property type="component" value="Unassembled WGS sequence"/>
</dbReference>
<keyword evidence="1" id="KW-0808">Transferase</keyword>
<dbReference type="GO" id="GO:0008168">
    <property type="term" value="F:methyltransferase activity"/>
    <property type="evidence" value="ECO:0007669"/>
    <property type="project" value="UniProtKB-KW"/>
</dbReference>
<evidence type="ECO:0000313" key="1">
    <source>
        <dbReference type="EMBL" id="TYC46618.1"/>
    </source>
</evidence>
<gene>
    <name evidence="1" type="ORF">ESZ47_00330</name>
</gene>
<protein>
    <submittedName>
        <fullName evidence="1">SAM-dependent methyltransferase</fullName>
    </submittedName>
</protein>
<dbReference type="AlphaFoldDB" id="A0A6P2CKP2"/>
<keyword evidence="2" id="KW-1185">Reference proteome</keyword>
<proteinExistence type="predicted"/>
<sequence>MIMKTELEKYIKIFANEPNILSKIQAAHSALQALDRHDIPGFPLPKLSFTNNEILSDLRLMALDDLFSEFRQTIIEYFGVWHLPNKLWLNDLHQFIAGRAVIEIMAGNGVITSQLRNFHDHIIATDTFNWQDQDTNHINPWTAVDELDALTAIQTLNYDVIILSWAPDTDIVDWQILLTLRKNHFKGDFVVIGEKDGATNSSVFWKNANLSLIPKLNRYHQPFDFINDQVWLVQ</sequence>
<keyword evidence="1" id="KW-0489">Methyltransferase</keyword>
<dbReference type="EMBL" id="SDGY01000001">
    <property type="protein sequence ID" value="TYC46618.1"/>
    <property type="molecule type" value="Genomic_DNA"/>
</dbReference>
<accession>A0A6P2CKP2</accession>
<dbReference type="GO" id="GO:0032259">
    <property type="term" value="P:methylation"/>
    <property type="evidence" value="ECO:0007669"/>
    <property type="project" value="UniProtKB-KW"/>
</dbReference>